<reference evidence="5" key="2">
    <citation type="submission" date="2021-04" db="EMBL/GenBank/DDBJ databases">
        <authorList>
            <person name="Podell S."/>
        </authorList>
    </citation>
    <scope>NUCLEOTIDE SEQUENCE</scope>
    <source>
        <strain evidence="5">Hildebrandi</strain>
    </source>
</reference>
<proteinExistence type="predicted"/>
<evidence type="ECO:0000313" key="4">
    <source>
        <dbReference type="EMBL" id="KAG7337281.1"/>
    </source>
</evidence>
<keyword evidence="2" id="KW-1133">Transmembrane helix</keyword>
<feature type="compositionally biased region" description="Acidic residues" evidence="1">
    <location>
        <begin position="168"/>
        <end position="178"/>
    </location>
</feature>
<evidence type="ECO:0000256" key="3">
    <source>
        <dbReference type="SAM" id="SignalP"/>
    </source>
</evidence>
<dbReference type="AlphaFoldDB" id="A0A9K3LJD6"/>
<sequence>MAPIRSPFLATAFLIVAPFPVQAKINLTPTEHRCLEQTGTLFEGNEELIAARHNYATSMETEMTSQQTMTAKYPEDKLRNYEKFCRASGGILHTIKIDFFDCKLRSTSFNSGADVELTLKNFANCLSDTEECSYFNQEGLLEAAWDELGLHCDLEEGPGGVPFVPKESEDDDTPDSLVDDDLAKQEEKATSEGTDQLDRAEKNSEYIPKEAQGKKKKSGASRFFTFVLTMSIVGGVVFAIYIRKVKTRRLPWGGVTTSRFQTGGTGVQSGFVSDYHMISGEEEMNFGMGGSHELQLSSNFNA</sequence>
<keyword evidence="2" id="KW-0472">Membrane</keyword>
<feature type="transmembrane region" description="Helical" evidence="2">
    <location>
        <begin position="223"/>
        <end position="242"/>
    </location>
</feature>
<keyword evidence="6" id="KW-1185">Reference proteome</keyword>
<protein>
    <submittedName>
        <fullName evidence="5">Uncharacterized protein</fullName>
    </submittedName>
</protein>
<name>A0A9K3LJD6_9STRA</name>
<evidence type="ECO:0000256" key="2">
    <source>
        <dbReference type="SAM" id="Phobius"/>
    </source>
</evidence>
<dbReference type="EMBL" id="JAGRRH010000089">
    <property type="protein sequence ID" value="KAG7337281.1"/>
    <property type="molecule type" value="Genomic_DNA"/>
</dbReference>
<reference evidence="5" key="1">
    <citation type="journal article" date="2021" name="Sci. Rep.">
        <title>Diploid genomic architecture of Nitzschia inconspicua, an elite biomass production diatom.</title>
        <authorList>
            <person name="Oliver A."/>
            <person name="Podell S."/>
            <person name="Pinowska A."/>
            <person name="Traller J.C."/>
            <person name="Smith S.R."/>
            <person name="McClure R."/>
            <person name="Beliaev A."/>
            <person name="Bohutskyi P."/>
            <person name="Hill E.A."/>
            <person name="Rabines A."/>
            <person name="Zheng H."/>
            <person name="Allen L.Z."/>
            <person name="Kuo A."/>
            <person name="Grigoriev I.V."/>
            <person name="Allen A.E."/>
            <person name="Hazlebeck D."/>
            <person name="Allen E.E."/>
        </authorList>
    </citation>
    <scope>NUCLEOTIDE SEQUENCE</scope>
    <source>
        <strain evidence="5">Hildebrandi</strain>
    </source>
</reference>
<keyword evidence="3" id="KW-0732">Signal</keyword>
<accession>A0A9K3LJD6</accession>
<dbReference type="OrthoDB" id="53892at2759"/>
<feature type="signal peptide" evidence="3">
    <location>
        <begin position="1"/>
        <end position="23"/>
    </location>
</feature>
<keyword evidence="2" id="KW-0812">Transmembrane</keyword>
<feature type="region of interest" description="Disordered" evidence="1">
    <location>
        <begin position="185"/>
        <end position="213"/>
    </location>
</feature>
<evidence type="ECO:0000256" key="1">
    <source>
        <dbReference type="SAM" id="MobiDB-lite"/>
    </source>
</evidence>
<feature type="chain" id="PRO_5039844450" evidence="3">
    <location>
        <begin position="24"/>
        <end position="302"/>
    </location>
</feature>
<comment type="caution">
    <text evidence="5">The sequence shown here is derived from an EMBL/GenBank/DDBJ whole genome shotgun (WGS) entry which is preliminary data.</text>
</comment>
<gene>
    <name evidence="4" type="ORF">IV203_006819</name>
    <name evidence="5" type="ORF">IV203_026831</name>
</gene>
<organism evidence="5 6">
    <name type="scientific">Nitzschia inconspicua</name>
    <dbReference type="NCBI Taxonomy" id="303405"/>
    <lineage>
        <taxon>Eukaryota</taxon>
        <taxon>Sar</taxon>
        <taxon>Stramenopiles</taxon>
        <taxon>Ochrophyta</taxon>
        <taxon>Bacillariophyta</taxon>
        <taxon>Bacillariophyceae</taxon>
        <taxon>Bacillariophycidae</taxon>
        <taxon>Bacillariales</taxon>
        <taxon>Bacillariaceae</taxon>
        <taxon>Nitzschia</taxon>
    </lineage>
</organism>
<feature type="region of interest" description="Disordered" evidence="1">
    <location>
        <begin position="159"/>
        <end position="178"/>
    </location>
</feature>
<evidence type="ECO:0000313" key="5">
    <source>
        <dbReference type="EMBL" id="KAG7363470.1"/>
    </source>
</evidence>
<evidence type="ECO:0000313" key="6">
    <source>
        <dbReference type="Proteomes" id="UP000693970"/>
    </source>
</evidence>
<dbReference type="EMBL" id="JAGRRH010000010">
    <property type="protein sequence ID" value="KAG7363470.1"/>
    <property type="molecule type" value="Genomic_DNA"/>
</dbReference>
<dbReference type="Proteomes" id="UP000693970">
    <property type="component" value="Unassembled WGS sequence"/>
</dbReference>